<feature type="region of interest" description="RU A" evidence="3">
    <location>
        <begin position="1"/>
        <end position="99"/>
    </location>
</feature>
<feature type="site" description="Important for substrate specificity" evidence="3">
    <location>
        <position position="312"/>
    </location>
</feature>
<dbReference type="HAMAP" id="MF_01989">
    <property type="entry name" value="Cyc_amidohydrol"/>
    <property type="match status" value="1"/>
</dbReference>
<feature type="binding site" evidence="3">
    <location>
        <position position="190"/>
    </location>
    <ligand>
        <name>substrate</name>
    </ligand>
</feature>
<feature type="binding site" evidence="3">
    <location>
        <position position="51"/>
    </location>
    <ligand>
        <name>substrate</name>
    </ligand>
</feature>
<keyword evidence="2 3" id="KW-0378">Hydrolase</keyword>
<comment type="activity regulation">
    <text evidence="3">Inhibited by barbituric acid.</text>
</comment>
<comment type="function">
    <text evidence="3">Responsible for the hydrolysis of cyanuric acid, an intermediate formed during catabolism of s-triazine based compounds in herbicides such as atrazine and polymers such as melamine. Catalyzes the hydrolytic opening of the s-triazine ring of cyanuric acid (2,4,6-trihydroxy-s-triazine) to yield carbon dioxide and carboxybiuret, which spontaneously decarboxylates to biuret.</text>
</comment>
<feature type="binding site" evidence="3">
    <location>
        <position position="343"/>
    </location>
    <ligand>
        <name>Mg(2+)</name>
        <dbReference type="ChEBI" id="CHEBI:18420"/>
        <note>structural</note>
    </ligand>
</feature>
<feature type="binding site" evidence="3">
    <location>
        <position position="338"/>
    </location>
    <ligand>
        <name>Mg(2+)</name>
        <dbReference type="ChEBI" id="CHEBI:18420"/>
        <note>structural</note>
    </ligand>
</feature>
<dbReference type="InterPro" id="IPR043007">
    <property type="entry name" value="AtzD/Barbiturase_RUC"/>
</dbReference>
<dbReference type="EC" id="3.5.2.15" evidence="3"/>
<feature type="binding site" evidence="3">
    <location>
        <position position="316"/>
    </location>
    <ligand>
        <name>substrate</name>
    </ligand>
</feature>
<protein>
    <recommendedName>
        <fullName evidence="3">Cyanuric acid amidohydrolase</fullName>
        <shortName evidence="3">CAH</shortName>
        <ecNumber evidence="3">3.5.2.15</ecNumber>
    </recommendedName>
</protein>
<dbReference type="EMBL" id="JAYGIE010000023">
    <property type="protein sequence ID" value="MEA5477353.1"/>
    <property type="molecule type" value="Genomic_DNA"/>
</dbReference>
<accession>A0ABU5TGF1</accession>
<evidence type="ECO:0000313" key="4">
    <source>
        <dbReference type="EMBL" id="MEA5477353.1"/>
    </source>
</evidence>
<comment type="similarity">
    <text evidence="1 3">Belongs to the cyclic amide hydrolase (CyAH) family.</text>
</comment>
<comment type="domain">
    <text evidence="3">The monomer structure is formed from three repeating units (RUs) that share the same structure as one another. The monomer, the active site and substrate all possess threefold rotational symmetry, to the extent that the active site possesses three potential Ser-Lys catalytic dyads. It is possible that any or all of the three active-site serines may act as nucleophile (albeit only one can do so per catalytic cycle).</text>
</comment>
<dbReference type="InterPro" id="IPR043008">
    <property type="entry name" value="AtzD/Barbiturase_RUA"/>
</dbReference>
<keyword evidence="3" id="KW-0460">Magnesium</keyword>
<feature type="binding site" evidence="3">
    <location>
        <position position="289"/>
    </location>
    <ligand>
        <name>Mg(2+)</name>
        <dbReference type="ChEBI" id="CHEBI:18420"/>
        <note>structural</note>
    </ligand>
</feature>
<dbReference type="InterPro" id="IPR014086">
    <property type="entry name" value="AtzD/Barbiturase"/>
</dbReference>
<comment type="subunit">
    <text evidence="3">Homotetramer.</text>
</comment>
<evidence type="ECO:0000256" key="1">
    <source>
        <dbReference type="ARBA" id="ARBA00010947"/>
    </source>
</evidence>
<dbReference type="Pfam" id="PF09663">
    <property type="entry name" value="Amido_AtzD_TrzD"/>
    <property type="match status" value="1"/>
</dbReference>
<sequence length="356" mass="37205">MKVDVYKLPQNSPDDLTALEAAIASGKINPQQIVAIMGKTEGNGCVNDFTRGFAVQTLKNYLANFVGQDKSAAIVYVMSGGTEGALSPHLTIFTSQPSLPDMPTRMALTLGVIHTRDFTPAEIGSLTMVKEVALAVNQAIAAAGIAKDDVHFIQIKCPLVTSRDRLLDADHDSKSVSKSVSSYQSMGYSRGASALGVAVALGEVQLEDLTAADICQNYALYSTVASTSAGVELRNCEILVLGNAPTSTSNFVIGHSVMQHALDAEAVIKAIASTGQTSDRVVNIFAKAEADPSGELLGRRHTMMDDSDINHTRMARAVVGAVVASIVQDPMVYVSGGAEHQGPSGGGPVAAIACID</sequence>
<comment type="caution">
    <text evidence="4">The sequence shown here is derived from an EMBL/GenBank/DDBJ whole genome shotgun (WGS) entry which is preliminary data.</text>
</comment>
<comment type="catalytic activity">
    <reaction evidence="3">
        <text>cyanurate + H2O = 1-carboxybiuret + H(+)</text>
        <dbReference type="Rhea" id="RHEA:70363"/>
        <dbReference type="ChEBI" id="CHEBI:15377"/>
        <dbReference type="ChEBI" id="CHEBI:15378"/>
        <dbReference type="ChEBI" id="CHEBI:38028"/>
        <dbReference type="ChEBI" id="CHEBI:142864"/>
        <dbReference type="EC" id="3.5.2.15"/>
    </reaction>
</comment>
<feature type="binding site" evidence="3">
    <location>
        <position position="341"/>
    </location>
    <ligand>
        <name>Mg(2+)</name>
        <dbReference type="ChEBI" id="CHEBI:18420"/>
        <note>structural</note>
    </ligand>
</feature>
<name>A0ABU5TGF1_9CYAN</name>
<evidence type="ECO:0000313" key="5">
    <source>
        <dbReference type="Proteomes" id="UP001301388"/>
    </source>
</evidence>
<dbReference type="InterPro" id="IPR043006">
    <property type="entry name" value="AtzD/Barbiturase_RUB"/>
</dbReference>
<evidence type="ECO:0000256" key="3">
    <source>
        <dbReference type="HAMAP-Rule" id="MF_01989"/>
    </source>
</evidence>
<proteinExistence type="inferred from homology"/>
<feature type="binding site" evidence="3">
    <location>
        <begin position="79"/>
        <end position="80"/>
    </location>
    <ligand>
        <name>substrate</name>
    </ligand>
</feature>
<feature type="active site" description="Nucleophile" evidence="3">
    <location>
        <position position="228"/>
    </location>
</feature>
<keyword evidence="5" id="KW-1185">Reference proteome</keyword>
<comment type="pathway">
    <text evidence="3">Xenobiotic degradation; atrazine degradation; biuret from cyanurate: step 1/1.</text>
</comment>
<dbReference type="Proteomes" id="UP001301388">
    <property type="component" value="Unassembled WGS sequence"/>
</dbReference>
<dbReference type="RefSeq" id="WP_323260837.1">
    <property type="nucleotide sequence ID" value="NZ_JAYGIE010000023.1"/>
</dbReference>
<comment type="caution">
    <text evidence="3">Lacks conserved residue(s) required for the propagation of feature annotation.</text>
</comment>
<dbReference type="NCBIfam" id="TIGR02714">
    <property type="entry name" value="amido_AtzD_TrzD"/>
    <property type="match status" value="1"/>
</dbReference>
<dbReference type="Gene3D" id="3.30.1330.180">
    <property type="entry name" value="Cyanuric acid hydrolase/Barbiturase, RU B"/>
    <property type="match status" value="1"/>
</dbReference>
<feature type="active site" evidence="3">
    <location>
        <position position="156"/>
    </location>
</feature>
<dbReference type="Gene3D" id="3.30.1330.160">
    <property type="entry name" value="Cyanuric acid hydrolase/Barbituras, RU C"/>
    <property type="match status" value="1"/>
</dbReference>
<keyword evidence="3" id="KW-0479">Metal-binding</keyword>
<feature type="region of interest" description="RU C" evidence="3">
    <location>
        <begin position="251"/>
        <end position="356"/>
    </location>
</feature>
<feature type="binding site" evidence="3">
    <location>
        <begin position="228"/>
        <end position="229"/>
    </location>
    <ligand>
        <name>substrate</name>
    </ligand>
</feature>
<feature type="binding site" evidence="3">
    <location>
        <begin position="335"/>
        <end position="336"/>
    </location>
    <ligand>
        <name>substrate</name>
    </ligand>
</feature>
<feature type="binding site" evidence="3">
    <location>
        <position position="342"/>
    </location>
    <ligand>
        <name>Mg(2+)</name>
        <dbReference type="ChEBI" id="CHEBI:18420"/>
        <note>structural</note>
    </ligand>
</feature>
<dbReference type="Gene3D" id="3.30.1330.170">
    <property type="entry name" value="Cyanuric acid hydrolase/Barbiturase, RU A"/>
    <property type="match status" value="1"/>
</dbReference>
<gene>
    <name evidence="4" type="ORF">VB774_06945</name>
</gene>
<feature type="binding site" evidence="3">
    <location>
        <position position="346"/>
    </location>
    <ligand>
        <name>Mg(2+)</name>
        <dbReference type="ChEBI" id="CHEBI:18420"/>
        <note>structural</note>
    </ligand>
</feature>
<evidence type="ECO:0000256" key="2">
    <source>
        <dbReference type="ARBA" id="ARBA00022801"/>
    </source>
</evidence>
<reference evidence="4 5" key="1">
    <citation type="submission" date="2023-12" db="EMBL/GenBank/DDBJ databases">
        <title>Baltic Sea Cyanobacteria.</title>
        <authorList>
            <person name="Delbaje E."/>
            <person name="Fewer D.P."/>
            <person name="Shishido T.K."/>
        </authorList>
    </citation>
    <scope>NUCLEOTIDE SEQUENCE [LARGE SCALE GENOMIC DNA]</scope>
    <source>
        <strain evidence="4 5">UHCC 0370</strain>
    </source>
</reference>
<organism evidence="4 5">
    <name type="scientific">Pseudanabaena galeata UHCC 0370</name>
    <dbReference type="NCBI Taxonomy" id="3110310"/>
    <lineage>
        <taxon>Bacteria</taxon>
        <taxon>Bacillati</taxon>
        <taxon>Cyanobacteriota</taxon>
        <taxon>Cyanophyceae</taxon>
        <taxon>Pseudanabaenales</taxon>
        <taxon>Pseudanabaenaceae</taxon>
        <taxon>Pseudanabaena</taxon>
    </lineage>
</organism>